<organism evidence="1 2">
    <name type="scientific">Synaphobranchus kaupii</name>
    <name type="common">Kaup's arrowtooth eel</name>
    <dbReference type="NCBI Taxonomy" id="118154"/>
    <lineage>
        <taxon>Eukaryota</taxon>
        <taxon>Metazoa</taxon>
        <taxon>Chordata</taxon>
        <taxon>Craniata</taxon>
        <taxon>Vertebrata</taxon>
        <taxon>Euteleostomi</taxon>
        <taxon>Actinopterygii</taxon>
        <taxon>Neopterygii</taxon>
        <taxon>Teleostei</taxon>
        <taxon>Anguilliformes</taxon>
        <taxon>Synaphobranchidae</taxon>
        <taxon>Synaphobranchus</taxon>
    </lineage>
</organism>
<dbReference type="EMBL" id="JAINUF010000001">
    <property type="protein sequence ID" value="KAJ8382934.1"/>
    <property type="molecule type" value="Genomic_DNA"/>
</dbReference>
<proteinExistence type="predicted"/>
<protein>
    <submittedName>
        <fullName evidence="1">Uncharacterized protein</fullName>
    </submittedName>
</protein>
<evidence type="ECO:0000313" key="1">
    <source>
        <dbReference type="EMBL" id="KAJ8382934.1"/>
    </source>
</evidence>
<accession>A0A9Q1JHD8</accession>
<evidence type="ECO:0000313" key="2">
    <source>
        <dbReference type="Proteomes" id="UP001152622"/>
    </source>
</evidence>
<keyword evidence="2" id="KW-1185">Reference proteome</keyword>
<reference evidence="1" key="1">
    <citation type="journal article" date="2023" name="Science">
        <title>Genome structures resolve the early diversification of teleost fishes.</title>
        <authorList>
            <person name="Parey E."/>
            <person name="Louis A."/>
            <person name="Montfort J."/>
            <person name="Bouchez O."/>
            <person name="Roques C."/>
            <person name="Iampietro C."/>
            <person name="Lluch J."/>
            <person name="Castinel A."/>
            <person name="Donnadieu C."/>
            <person name="Desvignes T."/>
            <person name="Floi Bucao C."/>
            <person name="Jouanno E."/>
            <person name="Wen M."/>
            <person name="Mejri S."/>
            <person name="Dirks R."/>
            <person name="Jansen H."/>
            <person name="Henkel C."/>
            <person name="Chen W.J."/>
            <person name="Zahm M."/>
            <person name="Cabau C."/>
            <person name="Klopp C."/>
            <person name="Thompson A.W."/>
            <person name="Robinson-Rechavi M."/>
            <person name="Braasch I."/>
            <person name="Lecointre G."/>
            <person name="Bobe J."/>
            <person name="Postlethwait J.H."/>
            <person name="Berthelot C."/>
            <person name="Roest Crollius H."/>
            <person name="Guiguen Y."/>
        </authorList>
    </citation>
    <scope>NUCLEOTIDE SEQUENCE</scope>
    <source>
        <strain evidence="1">WJC10195</strain>
    </source>
</reference>
<sequence length="73" mass="8455">MKEENASEPSKACGSSYSDHPLELEQRCDWFSSQEAWDLQRSPPSQRRKALPVRLPPVFINVVAMKRRRLAKN</sequence>
<dbReference type="AlphaFoldDB" id="A0A9Q1JHD8"/>
<comment type="caution">
    <text evidence="1">The sequence shown here is derived from an EMBL/GenBank/DDBJ whole genome shotgun (WGS) entry which is preliminary data.</text>
</comment>
<dbReference type="Proteomes" id="UP001152622">
    <property type="component" value="Chromosome 1"/>
</dbReference>
<name>A0A9Q1JHD8_SYNKA</name>
<gene>
    <name evidence="1" type="ORF">SKAU_G00037120</name>
</gene>